<feature type="domain" description="FAD-binding PCMH-type" evidence="6">
    <location>
        <begin position="45"/>
        <end position="213"/>
    </location>
</feature>
<dbReference type="Proteomes" id="UP001589647">
    <property type="component" value="Unassembled WGS sequence"/>
</dbReference>
<evidence type="ECO:0000256" key="4">
    <source>
        <dbReference type="ARBA" id="ARBA00022827"/>
    </source>
</evidence>
<evidence type="ECO:0000313" key="7">
    <source>
        <dbReference type="EMBL" id="MFB9204256.1"/>
    </source>
</evidence>
<comment type="cofactor">
    <cofactor evidence="1">
        <name>FAD</name>
        <dbReference type="ChEBI" id="CHEBI:57692"/>
    </cofactor>
</comment>
<dbReference type="SUPFAM" id="SSF56176">
    <property type="entry name" value="FAD-binding/transporter-associated domain-like"/>
    <property type="match status" value="1"/>
</dbReference>
<proteinExistence type="inferred from homology"/>
<name>A0ABV5IIE7_9ACTN</name>
<dbReference type="Gene3D" id="3.30.43.10">
    <property type="entry name" value="Uridine Diphospho-n-acetylenolpyruvylglucosamine Reductase, domain 2"/>
    <property type="match status" value="1"/>
</dbReference>
<evidence type="ECO:0000256" key="5">
    <source>
        <dbReference type="ARBA" id="ARBA00023002"/>
    </source>
</evidence>
<keyword evidence="3" id="KW-0285">Flavoprotein</keyword>
<dbReference type="Gene3D" id="3.40.462.20">
    <property type="match status" value="1"/>
</dbReference>
<dbReference type="InterPro" id="IPR006094">
    <property type="entry name" value="Oxid_FAD_bind_N"/>
</dbReference>
<evidence type="ECO:0000256" key="2">
    <source>
        <dbReference type="ARBA" id="ARBA00005466"/>
    </source>
</evidence>
<keyword evidence="5" id="KW-0560">Oxidoreductase</keyword>
<dbReference type="InterPro" id="IPR016166">
    <property type="entry name" value="FAD-bd_PCMH"/>
</dbReference>
<accession>A0ABV5IIE7</accession>
<evidence type="ECO:0000256" key="3">
    <source>
        <dbReference type="ARBA" id="ARBA00022630"/>
    </source>
</evidence>
<comment type="similarity">
    <text evidence="2">Belongs to the oxygen-dependent FAD-linked oxidoreductase family.</text>
</comment>
<dbReference type="InterPro" id="IPR036318">
    <property type="entry name" value="FAD-bd_PCMH-like_sf"/>
</dbReference>
<evidence type="ECO:0000259" key="6">
    <source>
        <dbReference type="PROSITE" id="PS51387"/>
    </source>
</evidence>
<gene>
    <name evidence="7" type="ORF">ACFFV7_23890</name>
</gene>
<sequence>MTVRTNPVWFPARFRDRLAAVISHLNVPDEPGYDDETARFNTIAASARPAVVVGVRDVSGVRKAIAHARSAGLRVAVQATGHGLSAPTDGALLINTRRMTGLSVDPAARVARVEAGVRWSQVVDAAAEHGLAPPNGSSPLVGAVGYTLGGGLPVLGRTLGWAADRVRSLDLVTADGTLRTVTPYENQDLFWALRGGRPGVGVVTAMELDLAAIPRFHGGLLRFPAERASEVLASWLGWSRDLPDTTSTSIALLRLPDSHVTAIRIAHVASPAPDDLIAPLRALGPIGDTVRDRPYTEIAAVHEDPTEPAAYRELSLMLHTVGADLFDHADPDHAMVEIRRLGGALAAPPDVPNAIDHRAAAYSLSTIAMAGTNPKPPLDLADPSSTGLRFRNFLAGPEAPAQAAQAYTPATWHRLTTLKTTHDPHNLFL</sequence>
<dbReference type="PANTHER" id="PTHR42973:SF39">
    <property type="entry name" value="FAD-BINDING PCMH-TYPE DOMAIN-CONTAINING PROTEIN"/>
    <property type="match status" value="1"/>
</dbReference>
<dbReference type="EMBL" id="JBHMEI010000016">
    <property type="protein sequence ID" value="MFB9204256.1"/>
    <property type="molecule type" value="Genomic_DNA"/>
</dbReference>
<dbReference type="InterPro" id="IPR016169">
    <property type="entry name" value="FAD-bd_PCMH_sub2"/>
</dbReference>
<organism evidence="7 8">
    <name type="scientific">Nonomuraea spiralis</name>
    <dbReference type="NCBI Taxonomy" id="46182"/>
    <lineage>
        <taxon>Bacteria</taxon>
        <taxon>Bacillati</taxon>
        <taxon>Actinomycetota</taxon>
        <taxon>Actinomycetes</taxon>
        <taxon>Streptosporangiales</taxon>
        <taxon>Streptosporangiaceae</taxon>
        <taxon>Nonomuraea</taxon>
    </lineage>
</organism>
<dbReference type="InterPro" id="IPR016167">
    <property type="entry name" value="FAD-bd_PCMH_sub1"/>
</dbReference>
<dbReference type="RefSeq" id="WP_189649011.1">
    <property type="nucleotide sequence ID" value="NZ_BMRC01000008.1"/>
</dbReference>
<comment type="caution">
    <text evidence="7">The sequence shown here is derived from an EMBL/GenBank/DDBJ whole genome shotgun (WGS) entry which is preliminary data.</text>
</comment>
<keyword evidence="4" id="KW-0274">FAD</keyword>
<evidence type="ECO:0000256" key="1">
    <source>
        <dbReference type="ARBA" id="ARBA00001974"/>
    </source>
</evidence>
<evidence type="ECO:0000313" key="8">
    <source>
        <dbReference type="Proteomes" id="UP001589647"/>
    </source>
</evidence>
<reference evidence="7 8" key="1">
    <citation type="submission" date="2024-09" db="EMBL/GenBank/DDBJ databases">
        <authorList>
            <person name="Sun Q."/>
            <person name="Mori K."/>
        </authorList>
    </citation>
    <scope>NUCLEOTIDE SEQUENCE [LARGE SCALE GENOMIC DNA]</scope>
    <source>
        <strain evidence="7 8">CCM 3426</strain>
    </source>
</reference>
<protein>
    <submittedName>
        <fullName evidence="7">FAD-binding oxidoreductase</fullName>
    </submittedName>
</protein>
<dbReference type="PROSITE" id="PS51387">
    <property type="entry name" value="FAD_PCMH"/>
    <property type="match status" value="1"/>
</dbReference>
<keyword evidence="8" id="KW-1185">Reference proteome</keyword>
<dbReference type="PANTHER" id="PTHR42973">
    <property type="entry name" value="BINDING OXIDOREDUCTASE, PUTATIVE (AFU_ORTHOLOGUE AFUA_1G17690)-RELATED"/>
    <property type="match status" value="1"/>
</dbReference>
<dbReference type="Gene3D" id="3.30.465.10">
    <property type="match status" value="1"/>
</dbReference>
<dbReference type="InterPro" id="IPR050416">
    <property type="entry name" value="FAD-linked_Oxidoreductase"/>
</dbReference>
<dbReference type="Pfam" id="PF01565">
    <property type="entry name" value="FAD_binding_4"/>
    <property type="match status" value="1"/>
</dbReference>